<sequence>MMLKPSLALTLVVIFFLDIPSLEARPLGLGAHPSPLPRPGTANEAGEPLVSYEPGWRSGDDGDEGVAPGTGTPTADELSRSAPAAAQEGNPTRYRQPAERWGPVPGVGGSRKPFRPPAPAVPRPPHWRSSGDPGEGEGEGRSTRPFDVFHLLRVLSSMFV</sequence>
<evidence type="ECO:0000313" key="3">
    <source>
        <dbReference type="EnsemblPlants" id="HORVU.MOREX.r3.2HG0198540.1.CDS1"/>
    </source>
</evidence>
<reference evidence="3" key="2">
    <citation type="submission" date="2020-10" db="EMBL/GenBank/DDBJ databases">
        <authorList>
            <person name="Scholz U."/>
            <person name="Mascher M."/>
            <person name="Fiebig A."/>
        </authorList>
    </citation>
    <scope>NUCLEOTIDE SEQUENCE [LARGE SCALE GENOMIC DNA]</scope>
    <source>
        <strain evidence="3">cv. Morex</strain>
    </source>
</reference>
<evidence type="ECO:0000313" key="4">
    <source>
        <dbReference type="Proteomes" id="UP000011116"/>
    </source>
</evidence>
<evidence type="ECO:0000256" key="2">
    <source>
        <dbReference type="SAM" id="SignalP"/>
    </source>
</evidence>
<name>A0A8I6XIB5_HORVV</name>
<reference evidence="3" key="3">
    <citation type="submission" date="2022-01" db="UniProtKB">
        <authorList>
            <consortium name="EnsemblPlants"/>
        </authorList>
    </citation>
    <scope>IDENTIFICATION</scope>
    <source>
        <strain evidence="3">subsp. vulgare</strain>
    </source>
</reference>
<proteinExistence type="predicted"/>
<dbReference type="Gramene" id="HORVU.MOREX.r3.2HG0198540.1">
    <property type="protein sequence ID" value="HORVU.MOREX.r3.2HG0198540.1.CDS1"/>
    <property type="gene ID" value="HORVU.MOREX.r3.2HG0198540"/>
</dbReference>
<keyword evidence="2" id="KW-0732">Signal</keyword>
<evidence type="ECO:0000256" key="1">
    <source>
        <dbReference type="SAM" id="MobiDB-lite"/>
    </source>
</evidence>
<dbReference type="EnsemblPlants" id="HORVU.MOREX.r3.2HG0198540.1">
    <property type="protein sequence ID" value="HORVU.MOREX.r3.2HG0198540.1.CDS1"/>
    <property type="gene ID" value="HORVU.MOREX.r3.2HG0198540"/>
</dbReference>
<protein>
    <submittedName>
        <fullName evidence="3">Uncharacterized protein</fullName>
    </submittedName>
</protein>
<feature type="compositionally biased region" description="Pro residues" evidence="1">
    <location>
        <begin position="115"/>
        <end position="124"/>
    </location>
</feature>
<organism evidence="3 4">
    <name type="scientific">Hordeum vulgare subsp. vulgare</name>
    <name type="common">Domesticated barley</name>
    <dbReference type="NCBI Taxonomy" id="112509"/>
    <lineage>
        <taxon>Eukaryota</taxon>
        <taxon>Viridiplantae</taxon>
        <taxon>Streptophyta</taxon>
        <taxon>Embryophyta</taxon>
        <taxon>Tracheophyta</taxon>
        <taxon>Spermatophyta</taxon>
        <taxon>Magnoliopsida</taxon>
        <taxon>Liliopsida</taxon>
        <taxon>Poales</taxon>
        <taxon>Poaceae</taxon>
        <taxon>BOP clade</taxon>
        <taxon>Pooideae</taxon>
        <taxon>Triticodae</taxon>
        <taxon>Triticeae</taxon>
        <taxon>Hordeinae</taxon>
        <taxon>Hordeum</taxon>
    </lineage>
</organism>
<reference evidence="4" key="1">
    <citation type="journal article" date="2012" name="Nature">
        <title>A physical, genetic and functional sequence assembly of the barley genome.</title>
        <authorList>
            <consortium name="The International Barley Genome Sequencing Consortium"/>
            <person name="Mayer K.F."/>
            <person name="Waugh R."/>
            <person name="Brown J.W."/>
            <person name="Schulman A."/>
            <person name="Langridge P."/>
            <person name="Platzer M."/>
            <person name="Fincher G.B."/>
            <person name="Muehlbauer G.J."/>
            <person name="Sato K."/>
            <person name="Close T.J."/>
            <person name="Wise R.P."/>
            <person name="Stein N."/>
        </authorList>
    </citation>
    <scope>NUCLEOTIDE SEQUENCE [LARGE SCALE GENOMIC DNA]</scope>
    <source>
        <strain evidence="4">cv. Morex</strain>
    </source>
</reference>
<accession>A0A8I6XIB5</accession>
<feature type="region of interest" description="Disordered" evidence="1">
    <location>
        <begin position="33"/>
        <end position="147"/>
    </location>
</feature>
<dbReference type="Proteomes" id="UP000011116">
    <property type="component" value="Chromosome 2H"/>
</dbReference>
<keyword evidence="4" id="KW-1185">Reference proteome</keyword>
<feature type="chain" id="PRO_5035164866" evidence="2">
    <location>
        <begin position="25"/>
        <end position="160"/>
    </location>
</feature>
<dbReference type="AlphaFoldDB" id="A0A8I6XIB5"/>
<feature type="signal peptide" evidence="2">
    <location>
        <begin position="1"/>
        <end position="24"/>
    </location>
</feature>